<keyword evidence="2" id="KW-1185">Reference proteome</keyword>
<dbReference type="Proteomes" id="UP001239111">
    <property type="component" value="Chromosome 3"/>
</dbReference>
<sequence>MTETVRPDAIRRRWKSLKDHYRRELKKSITDASAPPSLWPYYKKMRFMKSQMFVSLRRQNGEDHLEILSDDEGSMNGEWNGPEIQSKLEGGSDTMDAYEMGGEYEMVKYEQQINQMSQEAMNGGEEDEEEVAEDNDQQQQQEQGDQEDVELPPIPTLNGQENMSELQQQQADLSNLSNLSEIQQPQGISNNVSTITTMSDHVTVPSIVTTTASSLNGRRSTMQQRDLTGRLSSMQQRAPDLNSLNTLHHTGRLSSMQQTHEIDSEIAQASARHNAIQQQRANMRSRIEDITRNVEMDAIQQRTNVNAIHERAQMSVMQQRAAMQQGNGVMSNGIENSNALTTMIGDDRGGVSDDYHFFMSLLPHIRHFSSLQKLKVRNRIQQIIIEEASCVQYDPLGNC</sequence>
<proteinExistence type="predicted"/>
<comment type="caution">
    <text evidence="1">The sequence shown here is derived from an EMBL/GenBank/DDBJ whole genome shotgun (WGS) entry which is preliminary data.</text>
</comment>
<dbReference type="EMBL" id="CM056743">
    <property type="protein sequence ID" value="KAJ8669144.1"/>
    <property type="molecule type" value="Genomic_DNA"/>
</dbReference>
<reference evidence="1" key="1">
    <citation type="submission" date="2023-04" db="EMBL/GenBank/DDBJ databases">
        <title>A chromosome-level genome assembly of the parasitoid wasp Eretmocerus hayati.</title>
        <authorList>
            <person name="Zhong Y."/>
            <person name="Liu S."/>
            <person name="Liu Y."/>
        </authorList>
    </citation>
    <scope>NUCLEOTIDE SEQUENCE</scope>
    <source>
        <strain evidence="1">ZJU_SS_LIU_2023</strain>
    </source>
</reference>
<evidence type="ECO:0000313" key="1">
    <source>
        <dbReference type="EMBL" id="KAJ8669144.1"/>
    </source>
</evidence>
<accession>A0ACC2ND77</accession>
<organism evidence="1 2">
    <name type="scientific">Eretmocerus hayati</name>
    <dbReference type="NCBI Taxonomy" id="131215"/>
    <lineage>
        <taxon>Eukaryota</taxon>
        <taxon>Metazoa</taxon>
        <taxon>Ecdysozoa</taxon>
        <taxon>Arthropoda</taxon>
        <taxon>Hexapoda</taxon>
        <taxon>Insecta</taxon>
        <taxon>Pterygota</taxon>
        <taxon>Neoptera</taxon>
        <taxon>Endopterygota</taxon>
        <taxon>Hymenoptera</taxon>
        <taxon>Apocrita</taxon>
        <taxon>Proctotrupomorpha</taxon>
        <taxon>Chalcidoidea</taxon>
        <taxon>Aphelinidae</taxon>
        <taxon>Aphelininae</taxon>
        <taxon>Eretmocerus</taxon>
    </lineage>
</organism>
<evidence type="ECO:0000313" key="2">
    <source>
        <dbReference type="Proteomes" id="UP001239111"/>
    </source>
</evidence>
<protein>
    <submittedName>
        <fullName evidence="1">Uncharacterized protein</fullName>
    </submittedName>
</protein>
<gene>
    <name evidence="1" type="ORF">QAD02_000403</name>
</gene>
<name>A0ACC2ND77_9HYME</name>